<dbReference type="InterPro" id="IPR052035">
    <property type="entry name" value="ZnF_BED_domain_contain"/>
</dbReference>
<sequence>MSNVWKINLFKKISSELTACKKCDPTVFLKMTDGSTKLLRKHIEIHAEEAAIFKKLEEGIPTVPMDIFVNKEKKKDSASLLDRIKEECQEQDRGHVQDLASPSPKRIKQASFFDDDDVDEKEQSSQAAGIEAEIIAYSKLKRLPSASDPLEYWEENRMAFPMLAKLAQKYLSAPATSVASESVFSLARDVYDYRRTNLDPEKAEMLMFLNRNLFMR</sequence>
<dbReference type="InterPro" id="IPR008906">
    <property type="entry name" value="HATC_C_dom"/>
</dbReference>
<feature type="domain" description="HAT C-terminal dimerisation" evidence="1">
    <location>
        <begin position="138"/>
        <end position="213"/>
    </location>
</feature>
<proteinExistence type="predicted"/>
<dbReference type="InterPro" id="IPR012337">
    <property type="entry name" value="RNaseH-like_sf"/>
</dbReference>
<evidence type="ECO:0000313" key="3">
    <source>
        <dbReference type="WBParaSite" id="jg13716"/>
    </source>
</evidence>
<dbReference type="PANTHER" id="PTHR46481">
    <property type="entry name" value="ZINC FINGER BED DOMAIN-CONTAINING PROTEIN 4"/>
    <property type="match status" value="1"/>
</dbReference>
<evidence type="ECO:0000259" key="1">
    <source>
        <dbReference type="Pfam" id="PF05699"/>
    </source>
</evidence>
<dbReference type="Proteomes" id="UP000887574">
    <property type="component" value="Unplaced"/>
</dbReference>
<dbReference type="GO" id="GO:0046983">
    <property type="term" value="F:protein dimerization activity"/>
    <property type="evidence" value="ECO:0007669"/>
    <property type="project" value="InterPro"/>
</dbReference>
<dbReference type="AlphaFoldDB" id="A0A915CXI6"/>
<name>A0A915CXI6_9BILA</name>
<keyword evidence="2" id="KW-1185">Reference proteome</keyword>
<organism evidence="2 3">
    <name type="scientific">Ditylenchus dipsaci</name>
    <dbReference type="NCBI Taxonomy" id="166011"/>
    <lineage>
        <taxon>Eukaryota</taxon>
        <taxon>Metazoa</taxon>
        <taxon>Ecdysozoa</taxon>
        <taxon>Nematoda</taxon>
        <taxon>Chromadorea</taxon>
        <taxon>Rhabditida</taxon>
        <taxon>Tylenchina</taxon>
        <taxon>Tylenchomorpha</taxon>
        <taxon>Sphaerularioidea</taxon>
        <taxon>Anguinidae</taxon>
        <taxon>Anguininae</taxon>
        <taxon>Ditylenchus</taxon>
    </lineage>
</organism>
<accession>A0A915CXI6</accession>
<dbReference type="SUPFAM" id="SSF53098">
    <property type="entry name" value="Ribonuclease H-like"/>
    <property type="match status" value="1"/>
</dbReference>
<dbReference type="PANTHER" id="PTHR46481:SF9">
    <property type="entry name" value="ZINC FINGER BED DOMAIN-CONTAINING PROTEIN 1-LIKE"/>
    <property type="match status" value="1"/>
</dbReference>
<protein>
    <submittedName>
        <fullName evidence="3">HAT C-terminal dimerisation domain-containing protein</fullName>
    </submittedName>
</protein>
<reference evidence="3" key="1">
    <citation type="submission" date="2022-11" db="UniProtKB">
        <authorList>
            <consortium name="WormBaseParasite"/>
        </authorList>
    </citation>
    <scope>IDENTIFICATION</scope>
</reference>
<evidence type="ECO:0000313" key="2">
    <source>
        <dbReference type="Proteomes" id="UP000887574"/>
    </source>
</evidence>
<dbReference type="Pfam" id="PF05699">
    <property type="entry name" value="Dimer_Tnp_hAT"/>
    <property type="match status" value="1"/>
</dbReference>
<dbReference type="WBParaSite" id="jg13716">
    <property type="protein sequence ID" value="jg13716"/>
    <property type="gene ID" value="jg13716"/>
</dbReference>